<dbReference type="OrthoDB" id="9799672at2"/>
<sequence length="229" mass="24624">MIHHSTDREAGAVEQYLEESLGLQVESLEKGREHGRAAGLPPIEVSAGQGKFLQLLAEMIGARRVLEIGTLGGYSTSWLALGAGPSGKVVTCEFEPLHASVARENLERSGLADRVEIKLGAARGTLDTLIAKRSEAFDLIFIDADKRNNVIYLERALELSHPGTVLVVDNVVRGGAILDDPGQLGSQEADVRGVQESLLWLRDHPRISATALQTLGSKGWDGFALARVL</sequence>
<dbReference type="Proteomes" id="UP001060018">
    <property type="component" value="Chromosome"/>
</dbReference>
<evidence type="ECO:0000313" key="5">
    <source>
        <dbReference type="EMBL" id="UUX59254.1"/>
    </source>
</evidence>
<dbReference type="KEGG" id="gar:AOZ07_00940"/>
<dbReference type="GO" id="GO:0008171">
    <property type="term" value="F:O-methyltransferase activity"/>
    <property type="evidence" value="ECO:0007669"/>
    <property type="project" value="InterPro"/>
</dbReference>
<dbReference type="AlphaFoldDB" id="A0A5B8IN01"/>
<keyword evidence="1" id="KW-0489">Methyltransferase</keyword>
<keyword evidence="2" id="KW-0808">Transferase</keyword>
<evidence type="ECO:0000313" key="6">
    <source>
        <dbReference type="Proteomes" id="UP000320717"/>
    </source>
</evidence>
<dbReference type="PANTHER" id="PTHR10509">
    <property type="entry name" value="O-METHYLTRANSFERASE-RELATED"/>
    <property type="match status" value="1"/>
</dbReference>
<dbReference type="GO" id="GO:0008757">
    <property type="term" value="F:S-adenosylmethionine-dependent methyltransferase activity"/>
    <property type="evidence" value="ECO:0007669"/>
    <property type="project" value="TreeGrafter"/>
</dbReference>
<dbReference type="PROSITE" id="PS51682">
    <property type="entry name" value="SAM_OMT_I"/>
    <property type="match status" value="1"/>
</dbReference>
<protein>
    <submittedName>
        <fullName evidence="5">O-methyltransferase</fullName>
    </submittedName>
</protein>
<name>A0A5B8IN01_9MICC</name>
<gene>
    <name evidence="4" type="ORF">FQA45_12590</name>
    <name evidence="5" type="ORF">NUH22_01000</name>
</gene>
<evidence type="ECO:0000256" key="2">
    <source>
        <dbReference type="ARBA" id="ARBA00022679"/>
    </source>
</evidence>
<dbReference type="InterPro" id="IPR029063">
    <property type="entry name" value="SAM-dependent_MTases_sf"/>
</dbReference>
<dbReference type="Pfam" id="PF01596">
    <property type="entry name" value="Methyltransf_3"/>
    <property type="match status" value="1"/>
</dbReference>
<organism evidence="5 7">
    <name type="scientific">Glutamicibacter halophytocola</name>
    <dbReference type="NCBI Taxonomy" id="1933880"/>
    <lineage>
        <taxon>Bacteria</taxon>
        <taxon>Bacillati</taxon>
        <taxon>Actinomycetota</taxon>
        <taxon>Actinomycetes</taxon>
        <taxon>Micrococcales</taxon>
        <taxon>Micrococcaceae</taxon>
        <taxon>Glutamicibacter</taxon>
    </lineage>
</organism>
<dbReference type="EMBL" id="CP042260">
    <property type="protein sequence ID" value="QDY67084.1"/>
    <property type="molecule type" value="Genomic_DNA"/>
</dbReference>
<evidence type="ECO:0000313" key="4">
    <source>
        <dbReference type="EMBL" id="QDY67084.1"/>
    </source>
</evidence>
<dbReference type="InterPro" id="IPR002935">
    <property type="entry name" value="SAM_O-MeTrfase"/>
</dbReference>
<evidence type="ECO:0000256" key="1">
    <source>
        <dbReference type="ARBA" id="ARBA00022603"/>
    </source>
</evidence>
<accession>A0A5B8IN01</accession>
<reference evidence="5" key="2">
    <citation type="journal article" date="2022" name="Pest Manag. Sci.">
        <title>Glutamicibacter halophytocola-mediated host fitness of potato tuber moth on Solanaceae crops.</title>
        <authorList>
            <person name="Wang W."/>
            <person name="Xiao G."/>
            <person name="Du G."/>
            <person name="Chang L."/>
            <person name="Yang Y."/>
            <person name="Ye J."/>
            <person name="Chen B."/>
        </authorList>
    </citation>
    <scope>NUCLEOTIDE SEQUENCE</scope>
    <source>
        <strain evidence="5">S2</strain>
    </source>
</reference>
<dbReference type="Proteomes" id="UP000320717">
    <property type="component" value="Chromosome"/>
</dbReference>
<dbReference type="PANTHER" id="PTHR10509:SF14">
    <property type="entry name" value="CAFFEOYL-COA O-METHYLTRANSFERASE 3-RELATED"/>
    <property type="match status" value="1"/>
</dbReference>
<dbReference type="GO" id="GO:0032259">
    <property type="term" value="P:methylation"/>
    <property type="evidence" value="ECO:0007669"/>
    <property type="project" value="UniProtKB-KW"/>
</dbReference>
<proteinExistence type="predicted"/>
<dbReference type="SUPFAM" id="SSF53335">
    <property type="entry name" value="S-adenosyl-L-methionine-dependent methyltransferases"/>
    <property type="match status" value="1"/>
</dbReference>
<reference evidence="4 6" key="1">
    <citation type="submission" date="2019-07" db="EMBL/GenBank/DDBJ databases">
        <title>Complete Genome Sequence of drought tolerant Plant Growth-Promoting Rhizobacterium Glutamicibacter halophytocola DR408.</title>
        <authorList>
            <person name="Nishu S.D."/>
            <person name="Lee T.K."/>
        </authorList>
    </citation>
    <scope>NUCLEOTIDE SEQUENCE [LARGE SCALE GENOMIC DNA]</scope>
    <source>
        <strain evidence="4 6">DR408</strain>
    </source>
</reference>
<evidence type="ECO:0000256" key="3">
    <source>
        <dbReference type="ARBA" id="ARBA00022691"/>
    </source>
</evidence>
<dbReference type="Gene3D" id="3.40.50.150">
    <property type="entry name" value="Vaccinia Virus protein VP39"/>
    <property type="match status" value="1"/>
</dbReference>
<dbReference type="EMBL" id="CP102487">
    <property type="protein sequence ID" value="UUX59254.1"/>
    <property type="molecule type" value="Genomic_DNA"/>
</dbReference>
<dbReference type="CDD" id="cd02440">
    <property type="entry name" value="AdoMet_MTases"/>
    <property type="match status" value="1"/>
</dbReference>
<dbReference type="RefSeq" id="WP_060700288.1">
    <property type="nucleotide sequence ID" value="NZ_CP012750.1"/>
</dbReference>
<evidence type="ECO:0000313" key="7">
    <source>
        <dbReference type="Proteomes" id="UP001060018"/>
    </source>
</evidence>
<keyword evidence="6" id="KW-1185">Reference proteome</keyword>
<dbReference type="InterPro" id="IPR050362">
    <property type="entry name" value="Cation-dep_OMT"/>
</dbReference>
<keyword evidence="3" id="KW-0949">S-adenosyl-L-methionine</keyword>